<evidence type="ECO:0000313" key="2">
    <source>
        <dbReference type="EMBL" id="QVV88509.1"/>
    </source>
</evidence>
<evidence type="ECO:0000259" key="1">
    <source>
        <dbReference type="Pfam" id="PF08241"/>
    </source>
</evidence>
<keyword evidence="3" id="KW-1185">Reference proteome</keyword>
<reference evidence="2 3" key="1">
    <citation type="submission" date="2021-05" db="EMBL/GenBank/DDBJ databases">
        <title>A novel Methanospirillum isolate from a pyrite-forming mixed culture.</title>
        <authorList>
            <person name="Bunk B."/>
            <person name="Sproer C."/>
            <person name="Spring S."/>
            <person name="Pester M."/>
        </authorList>
    </citation>
    <scope>NUCLEOTIDE SEQUENCE [LARGE SCALE GENOMIC DNA]</scope>
    <source>
        <strain evidence="2 3">J.3.6.1-F.2.7.3</strain>
    </source>
</reference>
<dbReference type="GO" id="GO:0008757">
    <property type="term" value="F:S-adenosylmethionine-dependent methyltransferase activity"/>
    <property type="evidence" value="ECO:0007669"/>
    <property type="project" value="InterPro"/>
</dbReference>
<gene>
    <name evidence="2" type="ORF">KHC33_14450</name>
</gene>
<keyword evidence="2" id="KW-0489">Methyltransferase</keyword>
<keyword evidence="2" id="KW-0808">Transferase</keyword>
<dbReference type="Proteomes" id="UP000680656">
    <property type="component" value="Chromosome"/>
</dbReference>
<protein>
    <submittedName>
        <fullName evidence="2">Methyltransferase domain-containing protein</fullName>
    </submittedName>
</protein>
<dbReference type="SUPFAM" id="SSF53335">
    <property type="entry name" value="S-adenosyl-L-methionine-dependent methyltransferases"/>
    <property type="match status" value="1"/>
</dbReference>
<name>A0A8E7B094_9EURY</name>
<dbReference type="Pfam" id="PF08241">
    <property type="entry name" value="Methyltransf_11"/>
    <property type="match status" value="1"/>
</dbReference>
<sequence length="214" mass="23581">MEQKDNPNMGKKDSKRFLTIADTIFSPIYPVLAEQIVTNTGIHSGTALDVGSGPGHLATALALASECTVHALDCSPDMIEICQNRVSEKGLNKRVIPALGDVSEIPYGDNTFDLIISRGSWFFWEDLSKSLSEIYRVLRPGGKTYIGGGFGTAALKEQIVAAMKERESDFEAGMKERMTSRSPYIITSTLENIGVHNYNLINDDSGIWLMMVWE</sequence>
<dbReference type="AlphaFoldDB" id="A0A8E7B094"/>
<accession>A0A8E7B094</accession>
<proteinExistence type="predicted"/>
<dbReference type="GeneID" id="65098408"/>
<dbReference type="InterPro" id="IPR013216">
    <property type="entry name" value="Methyltransf_11"/>
</dbReference>
<evidence type="ECO:0000313" key="3">
    <source>
        <dbReference type="Proteomes" id="UP000680656"/>
    </source>
</evidence>
<dbReference type="CDD" id="cd02440">
    <property type="entry name" value="AdoMet_MTases"/>
    <property type="match status" value="1"/>
</dbReference>
<feature type="domain" description="Methyltransferase type 11" evidence="1">
    <location>
        <begin position="48"/>
        <end position="146"/>
    </location>
</feature>
<dbReference type="EMBL" id="CP075546">
    <property type="protein sequence ID" value="QVV88509.1"/>
    <property type="molecule type" value="Genomic_DNA"/>
</dbReference>
<dbReference type="RefSeq" id="WP_214419318.1">
    <property type="nucleotide sequence ID" value="NZ_CP075546.1"/>
</dbReference>
<dbReference type="GO" id="GO:0032259">
    <property type="term" value="P:methylation"/>
    <property type="evidence" value="ECO:0007669"/>
    <property type="project" value="UniProtKB-KW"/>
</dbReference>
<dbReference type="PANTHER" id="PTHR43591">
    <property type="entry name" value="METHYLTRANSFERASE"/>
    <property type="match status" value="1"/>
</dbReference>
<dbReference type="KEGG" id="mrtj:KHC33_14450"/>
<dbReference type="InterPro" id="IPR029063">
    <property type="entry name" value="SAM-dependent_MTases_sf"/>
</dbReference>
<organism evidence="2 3">
    <name type="scientific">Methanospirillum purgamenti</name>
    <dbReference type="NCBI Taxonomy" id="2834276"/>
    <lineage>
        <taxon>Archaea</taxon>
        <taxon>Methanobacteriati</taxon>
        <taxon>Methanobacteriota</taxon>
        <taxon>Stenosarchaea group</taxon>
        <taxon>Methanomicrobia</taxon>
        <taxon>Methanomicrobiales</taxon>
        <taxon>Methanospirillaceae</taxon>
        <taxon>Methanospirillum</taxon>
    </lineage>
</organism>
<dbReference type="Gene3D" id="3.40.50.150">
    <property type="entry name" value="Vaccinia Virus protein VP39"/>
    <property type="match status" value="1"/>
</dbReference>